<evidence type="ECO:0000313" key="6">
    <source>
        <dbReference type="EMBL" id="KAJ7378054.1"/>
    </source>
</evidence>
<keyword evidence="2" id="KW-0963">Cytoplasm</keyword>
<dbReference type="GO" id="GO:0071949">
    <property type="term" value="F:FAD binding"/>
    <property type="evidence" value="ECO:0007669"/>
    <property type="project" value="InterPro"/>
</dbReference>
<evidence type="ECO:0000259" key="5">
    <source>
        <dbReference type="Pfam" id="PF25413"/>
    </source>
</evidence>
<evidence type="ECO:0000256" key="1">
    <source>
        <dbReference type="ARBA" id="ARBA00004496"/>
    </source>
</evidence>
<feature type="domain" description="FAD-binding" evidence="4">
    <location>
        <begin position="85"/>
        <end position="122"/>
    </location>
</feature>
<feature type="domain" description="[F-actin]-monooxygenase MICAL1-3-like Rossman" evidence="5">
    <location>
        <begin position="236"/>
        <end position="365"/>
    </location>
</feature>
<dbReference type="PANTHER" id="PTHR23167:SF54">
    <property type="entry name" value="[F-ACTIN]-MONOOXYGENASE MICAL"/>
    <property type="match status" value="1"/>
</dbReference>
<evidence type="ECO:0000259" key="4">
    <source>
        <dbReference type="Pfam" id="PF01494"/>
    </source>
</evidence>
<dbReference type="InterPro" id="IPR050540">
    <property type="entry name" value="F-actin_Monoox_Mical"/>
</dbReference>
<feature type="compositionally biased region" description="Basic and acidic residues" evidence="3">
    <location>
        <begin position="751"/>
        <end position="818"/>
    </location>
</feature>
<evidence type="ECO:0000256" key="3">
    <source>
        <dbReference type="SAM" id="MobiDB-lite"/>
    </source>
</evidence>
<feature type="compositionally biased region" description="Basic and acidic residues" evidence="3">
    <location>
        <begin position="719"/>
        <end position="741"/>
    </location>
</feature>
<feature type="compositionally biased region" description="Basic and acidic residues" evidence="3">
    <location>
        <begin position="655"/>
        <end position="682"/>
    </location>
</feature>
<feature type="compositionally biased region" description="Basic residues" evidence="3">
    <location>
        <begin position="616"/>
        <end position="625"/>
    </location>
</feature>
<feature type="region of interest" description="Disordered" evidence="3">
    <location>
        <begin position="505"/>
        <end position="562"/>
    </location>
</feature>
<dbReference type="InterPro" id="IPR002938">
    <property type="entry name" value="FAD-bd"/>
</dbReference>
<dbReference type="Pfam" id="PF01494">
    <property type="entry name" value="FAD_binding_3"/>
    <property type="match status" value="1"/>
</dbReference>
<name>A0A9W9ZDA7_9CNID</name>
<sequence length="847" mass="96086">MENARKSKETVEDLFFKFMDAQDCPEITSTFRQLVKLLGIKSENAREFYSLLKGKLQSWRCKSLWELLDSRANQNEYGKGKICEDTHVLVIGAGPIGLRTAIEAALLGAHVVIVEKRESFVRNNVLHLWPFLLTDFRSLGAKKFYGKFCCSSIDHISIRRLQAVLLKTALIFGAKLYTGVTFDHVIEPNSLEDGWKCKVSPASHPVSQYEFDVLIGADGKKNVIPGFQQIEMRGTLAIGITANFVNHGTEEEAKVEEISGIAYQFNPQFFDQLSEQKGIKLENIVYYKDETHYFVMTAGKASLLKRGALKQDFGPPAKLLAPSNIDHSKLLEYVTDVVKYATKGTLISLELKIVGNNQPDIAAFDFTSIKKAEHAARIIERKGSKLLVGLVGDSLLEPFWPTGSGCARGVLSALDAAWTIRSFAQDKPPLQILGERENIYRLLSGTSAENLHKDPAKYTINPSTRYLHITHKRIREVYHLFDTDDPVNADFSIGSPQIAVSNKASRRKRISTGAKFTSTKGRKRGRASSHLAADANRLRSTSGSSMENLAAHNPLSSTRSVPLDGRMRARTSVGSDDEVFQIKTTRRVRINPVAIPLTRRSRSSTIGSSGDELKDKRRKTARKRSTSKDNPENSKENTRRKKGFFGFGKSKPKRKTAEDSDHSDKDNKLFKVKRGEQHEQTENKFGNGITLKSVQKREEGKANFVREDSWKRRPAGSFSREHYTRRSTRDIIKEMEARSKGEAAVASENTTDERVAKKASDTADIPEKQRNGEANKEGEKNRKMKTENKEMEEKMKVKKEDEKKKHKEDERKRKEEERKKRKMKKESTKKKREEKKMRKKERKRTRR</sequence>
<dbReference type="GO" id="GO:0005737">
    <property type="term" value="C:cytoplasm"/>
    <property type="evidence" value="ECO:0007669"/>
    <property type="project" value="UniProtKB-SubCell"/>
</dbReference>
<dbReference type="SUPFAM" id="SSF51905">
    <property type="entry name" value="FAD/NAD(P)-binding domain"/>
    <property type="match status" value="1"/>
</dbReference>
<evidence type="ECO:0000256" key="2">
    <source>
        <dbReference type="ARBA" id="ARBA00022490"/>
    </source>
</evidence>
<feature type="region of interest" description="Disordered" evidence="3">
    <location>
        <begin position="593"/>
        <end position="687"/>
    </location>
</feature>
<dbReference type="EMBL" id="MU826369">
    <property type="protein sequence ID" value="KAJ7378054.1"/>
    <property type="molecule type" value="Genomic_DNA"/>
</dbReference>
<dbReference type="PANTHER" id="PTHR23167">
    <property type="entry name" value="CALPONIN HOMOLOGY DOMAIN-CONTAINING PROTEIN DDB_G0272472-RELATED"/>
    <property type="match status" value="1"/>
</dbReference>
<comment type="subcellular location">
    <subcellularLocation>
        <location evidence="1">Cytoplasm</location>
    </subcellularLocation>
</comment>
<organism evidence="6 7">
    <name type="scientific">Desmophyllum pertusum</name>
    <dbReference type="NCBI Taxonomy" id="174260"/>
    <lineage>
        <taxon>Eukaryota</taxon>
        <taxon>Metazoa</taxon>
        <taxon>Cnidaria</taxon>
        <taxon>Anthozoa</taxon>
        <taxon>Hexacorallia</taxon>
        <taxon>Scleractinia</taxon>
        <taxon>Caryophylliina</taxon>
        <taxon>Caryophylliidae</taxon>
        <taxon>Desmophyllum</taxon>
    </lineage>
</organism>
<feature type="compositionally biased region" description="Polar residues" evidence="3">
    <location>
        <begin position="538"/>
        <end position="547"/>
    </location>
</feature>
<evidence type="ECO:0000313" key="7">
    <source>
        <dbReference type="Proteomes" id="UP001163046"/>
    </source>
</evidence>
<comment type="caution">
    <text evidence="6">The sequence shown here is derived from an EMBL/GenBank/DDBJ whole genome shotgun (WGS) entry which is preliminary data.</text>
</comment>
<accession>A0A9W9ZDA7</accession>
<dbReference type="Proteomes" id="UP001163046">
    <property type="component" value="Unassembled WGS sequence"/>
</dbReference>
<dbReference type="InterPro" id="IPR057494">
    <property type="entry name" value="Rossman_Mical"/>
</dbReference>
<feature type="compositionally biased region" description="Basic residues" evidence="3">
    <location>
        <begin position="819"/>
        <end position="847"/>
    </location>
</feature>
<dbReference type="Gene3D" id="3.50.50.60">
    <property type="entry name" value="FAD/NAD(P)-binding domain"/>
    <property type="match status" value="1"/>
</dbReference>
<keyword evidence="7" id="KW-1185">Reference proteome</keyword>
<dbReference type="AlphaFoldDB" id="A0A9W9ZDA7"/>
<proteinExistence type="predicted"/>
<feature type="region of interest" description="Disordered" evidence="3">
    <location>
        <begin position="713"/>
        <end position="847"/>
    </location>
</feature>
<gene>
    <name evidence="6" type="ORF">OS493_024716</name>
</gene>
<dbReference type="Pfam" id="PF25413">
    <property type="entry name" value="Rossman_Mical"/>
    <property type="match status" value="1"/>
</dbReference>
<dbReference type="InterPro" id="IPR036188">
    <property type="entry name" value="FAD/NAD-bd_sf"/>
</dbReference>
<feature type="compositionally biased region" description="Basic and acidic residues" evidence="3">
    <location>
        <begin position="626"/>
        <end position="637"/>
    </location>
</feature>
<reference evidence="6" key="1">
    <citation type="submission" date="2023-01" db="EMBL/GenBank/DDBJ databases">
        <title>Genome assembly of the deep-sea coral Lophelia pertusa.</title>
        <authorList>
            <person name="Herrera S."/>
            <person name="Cordes E."/>
        </authorList>
    </citation>
    <scope>NUCLEOTIDE SEQUENCE</scope>
    <source>
        <strain evidence="6">USNM1676648</strain>
        <tissue evidence="6">Polyp</tissue>
    </source>
</reference>
<protein>
    <recommendedName>
        <fullName evidence="8">FAD-binding domain-containing protein</fullName>
    </recommendedName>
</protein>
<dbReference type="OrthoDB" id="20799at2759"/>
<evidence type="ECO:0008006" key="8">
    <source>
        <dbReference type="Google" id="ProtNLM"/>
    </source>
</evidence>